<proteinExistence type="predicted"/>
<sequence>MINQLMNKSAYLTGLHTFGSGIVKEENAFGSVYKSVKVI</sequence>
<name>A0A645IS10_9ZZZZ</name>
<comment type="caution">
    <text evidence="1">The sequence shown here is derived from an EMBL/GenBank/DDBJ whole genome shotgun (WGS) entry which is preliminary data.</text>
</comment>
<accession>A0A645IS10</accession>
<protein>
    <submittedName>
        <fullName evidence="1">Uncharacterized protein</fullName>
    </submittedName>
</protein>
<gene>
    <name evidence="1" type="ORF">SDC9_201844</name>
</gene>
<evidence type="ECO:0000313" key="1">
    <source>
        <dbReference type="EMBL" id="MPN54175.1"/>
    </source>
</evidence>
<organism evidence="1">
    <name type="scientific">bioreactor metagenome</name>
    <dbReference type="NCBI Taxonomy" id="1076179"/>
    <lineage>
        <taxon>unclassified sequences</taxon>
        <taxon>metagenomes</taxon>
        <taxon>ecological metagenomes</taxon>
    </lineage>
</organism>
<dbReference type="EMBL" id="VSSQ01122143">
    <property type="protein sequence ID" value="MPN54175.1"/>
    <property type="molecule type" value="Genomic_DNA"/>
</dbReference>
<dbReference type="AlphaFoldDB" id="A0A645IS10"/>
<reference evidence="1" key="1">
    <citation type="submission" date="2019-08" db="EMBL/GenBank/DDBJ databases">
        <authorList>
            <person name="Kucharzyk K."/>
            <person name="Murdoch R.W."/>
            <person name="Higgins S."/>
            <person name="Loffler F."/>
        </authorList>
    </citation>
    <scope>NUCLEOTIDE SEQUENCE</scope>
</reference>